<dbReference type="InterPro" id="IPR029063">
    <property type="entry name" value="SAM-dependent_MTases_sf"/>
</dbReference>
<dbReference type="RefSeq" id="WP_091937135.1">
    <property type="nucleotide sequence ID" value="NZ_FNCY01000007.1"/>
</dbReference>
<dbReference type="STRING" id="83767.SAMN05660652_01984"/>
<organism evidence="3 4">
    <name type="scientific">Propionivibrio dicarboxylicus</name>
    <dbReference type="NCBI Taxonomy" id="83767"/>
    <lineage>
        <taxon>Bacteria</taxon>
        <taxon>Pseudomonadati</taxon>
        <taxon>Pseudomonadota</taxon>
        <taxon>Betaproteobacteria</taxon>
        <taxon>Rhodocyclales</taxon>
        <taxon>Rhodocyclaceae</taxon>
        <taxon>Propionivibrio</taxon>
    </lineage>
</organism>
<dbReference type="GO" id="GO:0032259">
    <property type="term" value="P:methylation"/>
    <property type="evidence" value="ECO:0007669"/>
    <property type="project" value="UniProtKB-KW"/>
</dbReference>
<evidence type="ECO:0000256" key="2">
    <source>
        <dbReference type="ARBA" id="ARBA00022679"/>
    </source>
</evidence>
<evidence type="ECO:0000313" key="3">
    <source>
        <dbReference type="EMBL" id="SDH62839.1"/>
    </source>
</evidence>
<gene>
    <name evidence="3" type="ORF">SAMN05660652_01984</name>
</gene>
<dbReference type="GO" id="GO:0005886">
    <property type="term" value="C:plasma membrane"/>
    <property type="evidence" value="ECO:0007669"/>
    <property type="project" value="TreeGrafter"/>
</dbReference>
<dbReference type="OrthoDB" id="189417at2"/>
<dbReference type="Gene3D" id="3.40.50.150">
    <property type="entry name" value="Vaccinia Virus protein VP39"/>
    <property type="match status" value="1"/>
</dbReference>
<evidence type="ECO:0000256" key="1">
    <source>
        <dbReference type="ARBA" id="ARBA00022603"/>
    </source>
</evidence>
<keyword evidence="1" id="KW-0489">Methyltransferase</keyword>
<accession>A0A1G8DZG7</accession>
<name>A0A1G8DZG7_9RHOO</name>
<dbReference type="SUPFAM" id="SSF53335">
    <property type="entry name" value="S-adenosyl-L-methionine-dependent methyltransferases"/>
    <property type="match status" value="1"/>
</dbReference>
<proteinExistence type="predicted"/>
<reference evidence="3 4" key="1">
    <citation type="submission" date="2016-10" db="EMBL/GenBank/DDBJ databases">
        <authorList>
            <person name="de Groot N.N."/>
        </authorList>
    </citation>
    <scope>NUCLEOTIDE SEQUENCE [LARGE SCALE GENOMIC DNA]</scope>
    <source>
        <strain evidence="3 4">DSM 5885</strain>
    </source>
</reference>
<keyword evidence="4" id="KW-1185">Reference proteome</keyword>
<dbReference type="GO" id="GO:0008168">
    <property type="term" value="F:methyltransferase activity"/>
    <property type="evidence" value="ECO:0007669"/>
    <property type="project" value="UniProtKB-KW"/>
</dbReference>
<dbReference type="AlphaFoldDB" id="A0A1G8DZG7"/>
<dbReference type="Proteomes" id="UP000198607">
    <property type="component" value="Unassembled WGS sequence"/>
</dbReference>
<sequence length="256" mass="28756">MSEFEKEVMQRVLSNQKNERLRTSAGNFLNESIGAQYSYNFSWLGRPIIQYPQDIVAMQELIWAVKPDLIIETGIAHGGSLIFSASMLALIDMCDAVEQNRAFDPSVPARKVLGLDIDIRAHNKAAIEAHPMANRIQMIQGSSIATDIVKQVTEIASEYNNVMVCLDSNHTHEHVLEELKAYAPLVSKGSYCVVFDTVVEDLPKEMYPDRPWGPGNNPKTAVWEYLKTSNNFEIDSNIESKIQITVAPDGFLKRVR</sequence>
<evidence type="ECO:0000313" key="4">
    <source>
        <dbReference type="Proteomes" id="UP000198607"/>
    </source>
</evidence>
<dbReference type="EMBL" id="FNCY01000007">
    <property type="protein sequence ID" value="SDH62839.1"/>
    <property type="molecule type" value="Genomic_DNA"/>
</dbReference>
<keyword evidence="2" id="KW-0808">Transferase</keyword>
<protein>
    <submittedName>
        <fullName evidence="3">Cephalosporin hydroxylase</fullName>
    </submittedName>
</protein>
<dbReference type="GO" id="GO:0071770">
    <property type="term" value="P:DIM/DIP cell wall layer assembly"/>
    <property type="evidence" value="ECO:0007669"/>
    <property type="project" value="TreeGrafter"/>
</dbReference>
<dbReference type="GO" id="GO:0008610">
    <property type="term" value="P:lipid biosynthetic process"/>
    <property type="evidence" value="ECO:0007669"/>
    <property type="project" value="InterPro"/>
</dbReference>
<dbReference type="Pfam" id="PF04989">
    <property type="entry name" value="RMNT_CmcI"/>
    <property type="match status" value="1"/>
</dbReference>
<dbReference type="PANTHER" id="PTHR40048">
    <property type="entry name" value="RHAMNOSYL O-METHYLTRANSFERASE"/>
    <property type="match status" value="1"/>
</dbReference>
<dbReference type="InterPro" id="IPR007072">
    <property type="entry name" value="RNMT_CmcI"/>
</dbReference>
<dbReference type="PANTHER" id="PTHR40048:SF1">
    <property type="entry name" value="RHAMNOSYL O-METHYLTRANSFERASE"/>
    <property type="match status" value="1"/>
</dbReference>